<reference evidence="2 3" key="1">
    <citation type="journal article" date="2013" name="Genome Announc.">
        <title>Draft Genome Sequence of the Methanotrophic Gammaproteobacterium Methyloglobulus morosus DSM 22980 Strain KoM1.</title>
        <authorList>
            <person name="Poehlein A."/>
            <person name="Deutzmann J.S."/>
            <person name="Daniel R."/>
            <person name="Simeonova D.D."/>
        </authorList>
    </citation>
    <scope>NUCLEOTIDE SEQUENCE [LARGE SCALE GENOMIC DNA]</scope>
    <source>
        <strain evidence="2 3">KoM1</strain>
    </source>
</reference>
<name>V5BSG4_9GAMM</name>
<proteinExistence type="predicted"/>
<evidence type="ECO:0000256" key="1">
    <source>
        <dbReference type="SAM" id="Phobius"/>
    </source>
</evidence>
<keyword evidence="1" id="KW-0472">Membrane</keyword>
<organism evidence="2 3">
    <name type="scientific">Methyloglobulus morosus KoM1</name>
    <dbReference type="NCBI Taxonomy" id="1116472"/>
    <lineage>
        <taxon>Bacteria</taxon>
        <taxon>Pseudomonadati</taxon>
        <taxon>Pseudomonadota</taxon>
        <taxon>Gammaproteobacteria</taxon>
        <taxon>Methylococcales</taxon>
        <taxon>Methylococcaceae</taxon>
        <taxon>Methyloglobulus</taxon>
    </lineage>
</organism>
<evidence type="ECO:0000313" key="3">
    <source>
        <dbReference type="Proteomes" id="UP000017842"/>
    </source>
</evidence>
<dbReference type="AlphaFoldDB" id="V5BSG4"/>
<keyword evidence="1" id="KW-1133">Transmembrane helix</keyword>
<keyword evidence="1" id="KW-0812">Transmembrane</keyword>
<dbReference type="Proteomes" id="UP000017842">
    <property type="component" value="Unassembled WGS sequence"/>
</dbReference>
<keyword evidence="3" id="KW-1185">Reference proteome</keyword>
<feature type="transmembrane region" description="Helical" evidence="1">
    <location>
        <begin position="12"/>
        <end position="39"/>
    </location>
</feature>
<dbReference type="EMBL" id="AYLO01000110">
    <property type="protein sequence ID" value="ESS70809.1"/>
    <property type="molecule type" value="Genomic_DNA"/>
</dbReference>
<evidence type="ECO:0000313" key="2">
    <source>
        <dbReference type="EMBL" id="ESS70809.1"/>
    </source>
</evidence>
<protein>
    <submittedName>
        <fullName evidence="2">Uncharacterized protein</fullName>
    </submittedName>
</protein>
<comment type="caution">
    <text evidence="2">The sequence shown here is derived from an EMBL/GenBank/DDBJ whole genome shotgun (WGS) entry which is preliminary data.</text>
</comment>
<gene>
    <name evidence="2" type="ORF">MGMO_118c00090</name>
</gene>
<accession>V5BSG4</accession>
<sequence>MSSLHKDILIGLLFIIGMWSFVSGEFVISTLLFASAAIYSNMVRRTS</sequence>